<dbReference type="SUPFAM" id="SSF46626">
    <property type="entry name" value="Cytochrome c"/>
    <property type="match status" value="2"/>
</dbReference>
<accession>A0A432WW93</accession>
<evidence type="ECO:0000256" key="3">
    <source>
        <dbReference type="ARBA" id="ARBA00023004"/>
    </source>
</evidence>
<dbReference type="PANTHER" id="PTHR35008">
    <property type="entry name" value="BLL4482 PROTEIN-RELATED"/>
    <property type="match status" value="1"/>
</dbReference>
<gene>
    <name evidence="6" type="ORF">CWE15_10845</name>
</gene>
<dbReference type="GO" id="GO:0020037">
    <property type="term" value="F:heme binding"/>
    <property type="evidence" value="ECO:0007669"/>
    <property type="project" value="InterPro"/>
</dbReference>
<feature type="domain" description="Cytochrome c" evidence="5">
    <location>
        <begin position="184"/>
        <end position="277"/>
    </location>
</feature>
<comment type="caution">
    <text evidence="6">The sequence shown here is derived from an EMBL/GenBank/DDBJ whole genome shotgun (WGS) entry which is preliminary data.</text>
</comment>
<dbReference type="GO" id="GO:0046872">
    <property type="term" value="F:metal ion binding"/>
    <property type="evidence" value="ECO:0007669"/>
    <property type="project" value="UniProtKB-KW"/>
</dbReference>
<dbReference type="Pfam" id="PF21342">
    <property type="entry name" value="SoxA-TsdA_cyt-c"/>
    <property type="match status" value="1"/>
</dbReference>
<evidence type="ECO:0000313" key="6">
    <source>
        <dbReference type="EMBL" id="RUO38007.1"/>
    </source>
</evidence>
<reference evidence="6 7" key="1">
    <citation type="journal article" date="2011" name="Front. Microbiol.">
        <title>Genomic signatures of strain selection and enhancement in Bacillus atrophaeus var. globigii, a historical biowarfare simulant.</title>
        <authorList>
            <person name="Gibbons H.S."/>
            <person name="Broomall S.M."/>
            <person name="McNew L.A."/>
            <person name="Daligault H."/>
            <person name="Chapman C."/>
            <person name="Bruce D."/>
            <person name="Karavis M."/>
            <person name="Krepps M."/>
            <person name="McGregor P.A."/>
            <person name="Hong C."/>
            <person name="Park K.H."/>
            <person name="Akmal A."/>
            <person name="Feldman A."/>
            <person name="Lin J.S."/>
            <person name="Chang W.E."/>
            <person name="Higgs B.W."/>
            <person name="Demirev P."/>
            <person name="Lindquist J."/>
            <person name="Liem A."/>
            <person name="Fochler E."/>
            <person name="Read T.D."/>
            <person name="Tapia R."/>
            <person name="Johnson S."/>
            <person name="Bishop-Lilly K.A."/>
            <person name="Detter C."/>
            <person name="Han C."/>
            <person name="Sozhamannan S."/>
            <person name="Rosenzweig C.N."/>
            <person name="Skowronski E.W."/>
        </authorList>
    </citation>
    <scope>NUCLEOTIDE SEQUENCE [LARGE SCALE GENOMIC DNA]</scope>
    <source>
        <strain evidence="6 7">AIT1</strain>
    </source>
</reference>
<dbReference type="OrthoDB" id="9779283at2"/>
<keyword evidence="3 4" id="KW-0408">Iron</keyword>
<dbReference type="PROSITE" id="PS51007">
    <property type="entry name" value="CYTC"/>
    <property type="match status" value="1"/>
</dbReference>
<dbReference type="AlphaFoldDB" id="A0A432WW93"/>
<dbReference type="InterPro" id="IPR009056">
    <property type="entry name" value="Cyt_c-like_dom"/>
</dbReference>
<evidence type="ECO:0000256" key="2">
    <source>
        <dbReference type="ARBA" id="ARBA00022723"/>
    </source>
</evidence>
<keyword evidence="2 4" id="KW-0479">Metal-binding</keyword>
<keyword evidence="1 4" id="KW-0349">Heme</keyword>
<evidence type="ECO:0000256" key="1">
    <source>
        <dbReference type="ARBA" id="ARBA00022617"/>
    </source>
</evidence>
<dbReference type="Proteomes" id="UP000286976">
    <property type="component" value="Unassembled WGS sequence"/>
</dbReference>
<protein>
    <submittedName>
        <fullName evidence="6">Cytochrome C</fullName>
    </submittedName>
</protein>
<sequence>MNKGTVSIIAIAVVVVAAWMWNESRYYDAPATPALTVVDADGNAVGEYRPPLARDMLAEENADSIIYGMRLLNETARLLPDNVGNGLNCNSCHMAQGKRPLGAPYINTINDYPKFMGRPQAVLNIQERINGCFRRSMNGTPIDESSEEMQAMVDYMDWLRGDVEKGHRVDIKNMEYFKVAEYTPDPVRGEEIYVQQCAACHGANGEGMKDQFGDFIFPALWGDESFNLGAGMARMSRASPFVLHNMPIGVGLDAPLGQITLSKQDAVDVSAYFTVKPRPDFPDKIYDWPGVPKPADFRSH</sequence>
<organism evidence="6 7">
    <name type="scientific">Aliidiomarina taiwanensis</name>
    <dbReference type="NCBI Taxonomy" id="946228"/>
    <lineage>
        <taxon>Bacteria</taxon>
        <taxon>Pseudomonadati</taxon>
        <taxon>Pseudomonadota</taxon>
        <taxon>Gammaproteobacteria</taxon>
        <taxon>Alteromonadales</taxon>
        <taxon>Idiomarinaceae</taxon>
        <taxon>Aliidiomarina</taxon>
    </lineage>
</organism>
<evidence type="ECO:0000313" key="7">
    <source>
        <dbReference type="Proteomes" id="UP000286976"/>
    </source>
</evidence>
<dbReference type="RefSeq" id="WP_126758105.1">
    <property type="nucleotide sequence ID" value="NZ_PIPQ01000009.1"/>
</dbReference>
<dbReference type="PANTHER" id="PTHR35008:SF4">
    <property type="entry name" value="BLL4482 PROTEIN"/>
    <property type="match status" value="1"/>
</dbReference>
<dbReference type="InterPro" id="IPR051459">
    <property type="entry name" value="Cytochrome_c-type_DH"/>
</dbReference>
<proteinExistence type="predicted"/>
<keyword evidence="7" id="KW-1185">Reference proteome</keyword>
<dbReference type="InterPro" id="IPR036909">
    <property type="entry name" value="Cyt_c-like_dom_sf"/>
</dbReference>
<dbReference type="GO" id="GO:0009055">
    <property type="term" value="F:electron transfer activity"/>
    <property type="evidence" value="ECO:0007669"/>
    <property type="project" value="InterPro"/>
</dbReference>
<name>A0A432WW93_9GAMM</name>
<evidence type="ECO:0000256" key="4">
    <source>
        <dbReference type="PROSITE-ProRule" id="PRU00433"/>
    </source>
</evidence>
<dbReference type="Pfam" id="PF00034">
    <property type="entry name" value="Cytochrom_C"/>
    <property type="match status" value="1"/>
</dbReference>
<evidence type="ECO:0000259" key="5">
    <source>
        <dbReference type="PROSITE" id="PS51007"/>
    </source>
</evidence>
<dbReference type="Gene3D" id="1.10.760.10">
    <property type="entry name" value="Cytochrome c-like domain"/>
    <property type="match status" value="2"/>
</dbReference>
<dbReference type="EMBL" id="PIPQ01000009">
    <property type="protein sequence ID" value="RUO38007.1"/>
    <property type="molecule type" value="Genomic_DNA"/>
</dbReference>